<dbReference type="EMBL" id="OUNR01000020">
    <property type="protein sequence ID" value="SPP66477.1"/>
    <property type="molecule type" value="Genomic_DNA"/>
</dbReference>
<dbReference type="Proteomes" id="UP000248168">
    <property type="component" value="Unassembled WGS sequence"/>
</dbReference>
<evidence type="ECO:0008006" key="3">
    <source>
        <dbReference type="Google" id="ProtNLM"/>
    </source>
</evidence>
<dbReference type="InParanoid" id="A0A330L9V1"/>
<dbReference type="RefSeq" id="WP_121990636.1">
    <property type="nucleotide sequence ID" value="NZ_OUNR01000020.1"/>
</dbReference>
<accession>A0A330L9V1</accession>
<organism evidence="1 2">
    <name type="scientific">Nitrospira lenta</name>
    <dbReference type="NCBI Taxonomy" id="1436998"/>
    <lineage>
        <taxon>Bacteria</taxon>
        <taxon>Pseudomonadati</taxon>
        <taxon>Nitrospirota</taxon>
        <taxon>Nitrospiria</taxon>
        <taxon>Nitrospirales</taxon>
        <taxon>Nitrospiraceae</taxon>
        <taxon>Nitrospira</taxon>
    </lineage>
</organism>
<proteinExistence type="predicted"/>
<dbReference type="AlphaFoldDB" id="A0A330L9V1"/>
<reference evidence="2" key="1">
    <citation type="submission" date="2018-04" db="EMBL/GenBank/DDBJ databases">
        <authorList>
            <person name="Lucker S."/>
            <person name="Sakoula D."/>
        </authorList>
    </citation>
    <scope>NUCLEOTIDE SEQUENCE [LARGE SCALE GENOMIC DNA]</scope>
</reference>
<dbReference type="Pfam" id="PF14375">
    <property type="entry name" value="Cys_rich_CWC"/>
    <property type="match status" value="1"/>
</dbReference>
<keyword evidence="2" id="KW-1185">Reference proteome</keyword>
<dbReference type="OrthoDB" id="9800168at2"/>
<name>A0A330L9V1_9BACT</name>
<gene>
    <name evidence="1" type="ORF">NITLEN_70067</name>
</gene>
<protein>
    <recommendedName>
        <fullName evidence="3">Cysteine-rich CWC</fullName>
    </recommendedName>
</protein>
<evidence type="ECO:0000313" key="1">
    <source>
        <dbReference type="EMBL" id="SPP66477.1"/>
    </source>
</evidence>
<evidence type="ECO:0000313" key="2">
    <source>
        <dbReference type="Proteomes" id="UP000248168"/>
    </source>
</evidence>
<dbReference type="InterPro" id="IPR032720">
    <property type="entry name" value="Cys_rich_CWC"/>
</dbReference>
<sequence length="71" mass="7371">MRGPVTKTCEACGVAFSCGGYQCWCGKVGITESQMDWIAAHYKDCLCPGCLGKVAAGELGPPLSQSTQPAT</sequence>